<comment type="catalytic activity">
    <reaction evidence="16">
        <text>UDP-N-acetyl-alpha-D-muramate + NADP(+) = UDP-N-acetyl-3-O-(1-carboxyvinyl)-alpha-D-glucosamine + NADPH + H(+)</text>
        <dbReference type="Rhea" id="RHEA:12248"/>
        <dbReference type="ChEBI" id="CHEBI:15378"/>
        <dbReference type="ChEBI" id="CHEBI:57783"/>
        <dbReference type="ChEBI" id="CHEBI:58349"/>
        <dbReference type="ChEBI" id="CHEBI:68483"/>
        <dbReference type="ChEBI" id="CHEBI:70757"/>
        <dbReference type="EC" id="1.3.1.98"/>
    </reaction>
</comment>
<reference evidence="19 20" key="1">
    <citation type="journal article" date="2016" name="Nat. Commun.">
        <title>Thousands of microbial genomes shed light on interconnected biogeochemical processes in an aquifer system.</title>
        <authorList>
            <person name="Anantharaman K."/>
            <person name="Brown C.T."/>
            <person name="Hug L.A."/>
            <person name="Sharon I."/>
            <person name="Castelle C.J."/>
            <person name="Probst A.J."/>
            <person name="Thomas B.C."/>
            <person name="Singh A."/>
            <person name="Wilkins M.J."/>
            <person name="Karaoz U."/>
            <person name="Brodie E.L."/>
            <person name="Williams K.H."/>
            <person name="Hubbard S.S."/>
            <person name="Banfield J.F."/>
        </authorList>
    </citation>
    <scope>NUCLEOTIDE SEQUENCE [LARGE SCALE GENOMIC DNA]</scope>
</reference>
<keyword evidence="11" id="KW-0133">Cell shape</keyword>
<keyword evidence="7" id="KW-0132">Cell division</keyword>
<dbReference type="EC" id="1.3.1.98" evidence="5 17"/>
<dbReference type="NCBIfam" id="TIGR00179">
    <property type="entry name" value="murB"/>
    <property type="match status" value="1"/>
</dbReference>
<evidence type="ECO:0000256" key="16">
    <source>
        <dbReference type="ARBA" id="ARBA00048914"/>
    </source>
</evidence>
<evidence type="ECO:0000256" key="17">
    <source>
        <dbReference type="NCBIfam" id="TIGR00179"/>
    </source>
</evidence>
<keyword evidence="12" id="KW-0573">Peptidoglycan synthesis</keyword>
<comment type="caution">
    <text evidence="19">The sequence shown here is derived from an EMBL/GenBank/DDBJ whole genome shotgun (WGS) entry which is preliminary data.</text>
</comment>
<evidence type="ECO:0000256" key="14">
    <source>
        <dbReference type="ARBA" id="ARBA00023306"/>
    </source>
</evidence>
<dbReference type="InterPro" id="IPR003170">
    <property type="entry name" value="MurB"/>
</dbReference>
<evidence type="ECO:0000256" key="6">
    <source>
        <dbReference type="ARBA" id="ARBA00022490"/>
    </source>
</evidence>
<dbReference type="STRING" id="1798551.A3B30_03710"/>
<dbReference type="InterPro" id="IPR006094">
    <property type="entry name" value="Oxid_FAD_bind_N"/>
</dbReference>
<keyword evidence="8" id="KW-0285">Flavoprotein</keyword>
<protein>
    <recommendedName>
        <fullName evidence="5 17">UDP-N-acetylmuramate dehydrogenase</fullName>
        <ecNumber evidence="5 17">1.3.1.98</ecNumber>
    </recommendedName>
</protein>
<comment type="function">
    <text evidence="2">Cell wall formation.</text>
</comment>
<dbReference type="GO" id="GO:0071555">
    <property type="term" value="P:cell wall organization"/>
    <property type="evidence" value="ECO:0007669"/>
    <property type="project" value="UniProtKB-KW"/>
</dbReference>
<dbReference type="Gene3D" id="3.30.43.10">
    <property type="entry name" value="Uridine Diphospho-n-acetylenolpyruvylglucosamine Reductase, domain 2"/>
    <property type="match status" value="1"/>
</dbReference>
<dbReference type="PANTHER" id="PTHR21071">
    <property type="entry name" value="UDP-N-ACETYLENOLPYRUVOYLGLUCOSAMINE REDUCTASE"/>
    <property type="match status" value="1"/>
</dbReference>
<dbReference type="HAMAP" id="MF_00037">
    <property type="entry name" value="MurB"/>
    <property type="match status" value="1"/>
</dbReference>
<dbReference type="UniPathway" id="UPA00219"/>
<dbReference type="GO" id="GO:0071949">
    <property type="term" value="F:FAD binding"/>
    <property type="evidence" value="ECO:0007669"/>
    <property type="project" value="InterPro"/>
</dbReference>
<sequence length="273" mass="29806">LLWARKKKSTYFILGGGSNLLFSDKGFNGLVIKPQLLQLSFTGTDVTVGATVALSKLISRTLDRKLTGLEFAAGIPGTVGGAIRGNAGTYGVSMSDVLTSITYLDEATFNAVTLSAAQCGFAYRHSMFKLHTHSIVEAHLTLKNGDVEASRKIITDRIALRHQSHPLEPSAGCIFKNVEFDRVDLQQLATKDIDLSRFEQYRKIPSGYLIERLGLKGKRIGGAMISPKHANYIINVGSATSEDVVTMVSFIKQQVRDAYGIQLEEEVQIVPES</sequence>
<dbReference type="PROSITE" id="PS00729">
    <property type="entry name" value="AP_NUCLEASE_F2_1"/>
    <property type="match status" value="1"/>
</dbReference>
<keyword evidence="15" id="KW-0961">Cell wall biogenesis/degradation</keyword>
<dbReference type="InterPro" id="IPR036635">
    <property type="entry name" value="MurB_C_sf"/>
</dbReference>
<dbReference type="AlphaFoldDB" id="A0A1G2BQX7"/>
<dbReference type="InterPro" id="IPR011601">
    <property type="entry name" value="MurB_C"/>
</dbReference>
<evidence type="ECO:0000259" key="18">
    <source>
        <dbReference type="PROSITE" id="PS51387"/>
    </source>
</evidence>
<accession>A0A1G2BQX7</accession>
<keyword evidence="14" id="KW-0131">Cell cycle</keyword>
<dbReference type="Pfam" id="PF02873">
    <property type="entry name" value="MurB_C"/>
    <property type="match status" value="1"/>
</dbReference>
<evidence type="ECO:0000256" key="7">
    <source>
        <dbReference type="ARBA" id="ARBA00022618"/>
    </source>
</evidence>
<keyword evidence="10" id="KW-0521">NADP</keyword>
<proteinExistence type="inferred from homology"/>
<dbReference type="Gene3D" id="3.30.465.10">
    <property type="match status" value="1"/>
</dbReference>
<dbReference type="InterPro" id="IPR016169">
    <property type="entry name" value="FAD-bd_PCMH_sub2"/>
</dbReference>
<comment type="cofactor">
    <cofactor evidence="1">
        <name>FAD</name>
        <dbReference type="ChEBI" id="CHEBI:57692"/>
    </cofactor>
</comment>
<dbReference type="SUPFAM" id="SSF56176">
    <property type="entry name" value="FAD-binding/transporter-associated domain-like"/>
    <property type="match status" value="1"/>
</dbReference>
<gene>
    <name evidence="19" type="ORF">A3B30_03710</name>
</gene>
<organism evidence="19 20">
    <name type="scientific">Candidatus Komeilibacteria bacterium RIFCSPLOWO2_01_FULL_52_15</name>
    <dbReference type="NCBI Taxonomy" id="1798551"/>
    <lineage>
        <taxon>Bacteria</taxon>
        <taxon>Candidatus Komeiliibacteriota</taxon>
    </lineage>
</organism>
<dbReference type="GO" id="GO:0009252">
    <property type="term" value="P:peptidoglycan biosynthetic process"/>
    <property type="evidence" value="ECO:0007669"/>
    <property type="project" value="UniProtKB-UniRule"/>
</dbReference>
<dbReference type="EMBL" id="MHKM01000017">
    <property type="protein sequence ID" value="OGY91553.1"/>
    <property type="molecule type" value="Genomic_DNA"/>
</dbReference>
<evidence type="ECO:0000313" key="20">
    <source>
        <dbReference type="Proteomes" id="UP000178248"/>
    </source>
</evidence>
<evidence type="ECO:0000256" key="4">
    <source>
        <dbReference type="ARBA" id="ARBA00004752"/>
    </source>
</evidence>
<dbReference type="GO" id="GO:0008360">
    <property type="term" value="P:regulation of cell shape"/>
    <property type="evidence" value="ECO:0007669"/>
    <property type="project" value="UniProtKB-KW"/>
</dbReference>
<dbReference type="InterPro" id="IPR018246">
    <property type="entry name" value="AP_endonuc_F2_Zn_BS"/>
</dbReference>
<evidence type="ECO:0000256" key="11">
    <source>
        <dbReference type="ARBA" id="ARBA00022960"/>
    </source>
</evidence>
<feature type="non-terminal residue" evidence="19">
    <location>
        <position position="1"/>
    </location>
</feature>
<dbReference type="Pfam" id="PF01565">
    <property type="entry name" value="FAD_binding_4"/>
    <property type="match status" value="1"/>
</dbReference>
<dbReference type="Proteomes" id="UP000178248">
    <property type="component" value="Unassembled WGS sequence"/>
</dbReference>
<evidence type="ECO:0000256" key="13">
    <source>
        <dbReference type="ARBA" id="ARBA00023002"/>
    </source>
</evidence>
<evidence type="ECO:0000256" key="10">
    <source>
        <dbReference type="ARBA" id="ARBA00022857"/>
    </source>
</evidence>
<evidence type="ECO:0000256" key="3">
    <source>
        <dbReference type="ARBA" id="ARBA00004496"/>
    </source>
</evidence>
<evidence type="ECO:0000256" key="9">
    <source>
        <dbReference type="ARBA" id="ARBA00022827"/>
    </source>
</evidence>
<dbReference type="Gene3D" id="3.90.78.10">
    <property type="entry name" value="UDP-N-acetylenolpyruvoylglucosamine reductase, C-terminal domain"/>
    <property type="match status" value="1"/>
</dbReference>
<keyword evidence="9" id="KW-0274">FAD</keyword>
<evidence type="ECO:0000256" key="8">
    <source>
        <dbReference type="ARBA" id="ARBA00022630"/>
    </source>
</evidence>
<dbReference type="InterPro" id="IPR016166">
    <property type="entry name" value="FAD-bd_PCMH"/>
</dbReference>
<dbReference type="SUPFAM" id="SSF56194">
    <property type="entry name" value="Uridine diphospho-N-Acetylenolpyruvylglucosamine reductase, MurB, C-terminal domain"/>
    <property type="match status" value="1"/>
</dbReference>
<dbReference type="GO" id="GO:0005829">
    <property type="term" value="C:cytosol"/>
    <property type="evidence" value="ECO:0007669"/>
    <property type="project" value="TreeGrafter"/>
</dbReference>
<evidence type="ECO:0000256" key="1">
    <source>
        <dbReference type="ARBA" id="ARBA00001974"/>
    </source>
</evidence>
<dbReference type="InterPro" id="IPR016167">
    <property type="entry name" value="FAD-bd_PCMH_sub1"/>
</dbReference>
<evidence type="ECO:0000256" key="5">
    <source>
        <dbReference type="ARBA" id="ARBA00012518"/>
    </source>
</evidence>
<name>A0A1G2BQX7_9BACT</name>
<dbReference type="PROSITE" id="PS51387">
    <property type="entry name" value="FAD_PCMH"/>
    <property type="match status" value="1"/>
</dbReference>
<feature type="domain" description="FAD-binding PCMH-type" evidence="18">
    <location>
        <begin position="1"/>
        <end position="145"/>
    </location>
</feature>
<dbReference type="GO" id="GO:0008270">
    <property type="term" value="F:zinc ion binding"/>
    <property type="evidence" value="ECO:0007669"/>
    <property type="project" value="InterPro"/>
</dbReference>
<comment type="pathway">
    <text evidence="4">Cell wall biogenesis; peptidoglycan biosynthesis.</text>
</comment>
<dbReference type="InterPro" id="IPR036318">
    <property type="entry name" value="FAD-bd_PCMH-like_sf"/>
</dbReference>
<dbReference type="GO" id="GO:0008762">
    <property type="term" value="F:UDP-N-acetylmuramate dehydrogenase activity"/>
    <property type="evidence" value="ECO:0007669"/>
    <property type="project" value="UniProtKB-UniRule"/>
</dbReference>
<keyword evidence="6" id="KW-0963">Cytoplasm</keyword>
<dbReference type="GO" id="GO:0051301">
    <property type="term" value="P:cell division"/>
    <property type="evidence" value="ECO:0007669"/>
    <property type="project" value="UniProtKB-KW"/>
</dbReference>
<evidence type="ECO:0000256" key="15">
    <source>
        <dbReference type="ARBA" id="ARBA00023316"/>
    </source>
</evidence>
<evidence type="ECO:0000256" key="12">
    <source>
        <dbReference type="ARBA" id="ARBA00022984"/>
    </source>
</evidence>
<comment type="subcellular location">
    <subcellularLocation>
        <location evidence="3">Cytoplasm</location>
    </subcellularLocation>
</comment>
<keyword evidence="13" id="KW-0560">Oxidoreductase</keyword>
<dbReference type="PANTHER" id="PTHR21071:SF4">
    <property type="entry name" value="UDP-N-ACETYLENOLPYRUVOYLGLUCOSAMINE REDUCTASE"/>
    <property type="match status" value="1"/>
</dbReference>
<evidence type="ECO:0000313" key="19">
    <source>
        <dbReference type="EMBL" id="OGY91553.1"/>
    </source>
</evidence>
<evidence type="ECO:0000256" key="2">
    <source>
        <dbReference type="ARBA" id="ARBA00003921"/>
    </source>
</evidence>